<reference evidence="2 3" key="1">
    <citation type="journal article" date="2012" name="Nat. Biotechnol.">
        <title>Draft genome sequence of pigeonpea (Cajanus cajan), an orphan legume crop of resource-poor farmers.</title>
        <authorList>
            <person name="Varshney R.K."/>
            <person name="Chen W."/>
            <person name="Li Y."/>
            <person name="Bharti A.K."/>
            <person name="Saxena R.K."/>
            <person name="Schlueter J.A."/>
            <person name="Donoghue M.T."/>
            <person name="Azam S."/>
            <person name="Fan G."/>
            <person name="Whaley A.M."/>
            <person name="Farmer A.D."/>
            <person name="Sheridan J."/>
            <person name="Iwata A."/>
            <person name="Tuteja R."/>
            <person name="Penmetsa R.V."/>
            <person name="Wu W."/>
            <person name="Upadhyaya H.D."/>
            <person name="Yang S.P."/>
            <person name="Shah T."/>
            <person name="Saxena K.B."/>
            <person name="Michael T."/>
            <person name="McCombie W.R."/>
            <person name="Yang B."/>
            <person name="Zhang G."/>
            <person name="Yang H."/>
            <person name="Wang J."/>
            <person name="Spillane C."/>
            <person name="Cook D.R."/>
            <person name="May G.D."/>
            <person name="Xu X."/>
            <person name="Jackson S.A."/>
        </authorList>
    </citation>
    <scope>NUCLEOTIDE SEQUENCE [LARGE SCALE GENOMIC DNA]</scope>
    <source>
        <strain evidence="3">cv. Asha</strain>
    </source>
</reference>
<evidence type="ECO:0000256" key="1">
    <source>
        <dbReference type="SAM" id="SignalP"/>
    </source>
</evidence>
<dbReference type="GO" id="GO:0005506">
    <property type="term" value="F:iron ion binding"/>
    <property type="evidence" value="ECO:0007669"/>
    <property type="project" value="InterPro"/>
</dbReference>
<dbReference type="GO" id="GO:0016705">
    <property type="term" value="F:oxidoreductase activity, acting on paired donors, with incorporation or reduction of molecular oxygen"/>
    <property type="evidence" value="ECO:0007669"/>
    <property type="project" value="InterPro"/>
</dbReference>
<protein>
    <submittedName>
        <fullName evidence="2">Cytochrome P450 84A1</fullName>
        <ecNumber evidence="2">1.14.-.-</ecNumber>
    </submittedName>
</protein>
<keyword evidence="2" id="KW-0560">Oxidoreductase</keyword>
<dbReference type="InterPro" id="IPR053062">
    <property type="entry name" value="CYP450_84A"/>
</dbReference>
<feature type="signal peptide" evidence="1">
    <location>
        <begin position="1"/>
        <end position="25"/>
    </location>
</feature>
<dbReference type="PRINTS" id="PR00463">
    <property type="entry name" value="EP450I"/>
</dbReference>
<evidence type="ECO:0000313" key="3">
    <source>
        <dbReference type="Proteomes" id="UP000075243"/>
    </source>
</evidence>
<dbReference type="GO" id="GO:0020037">
    <property type="term" value="F:heme binding"/>
    <property type="evidence" value="ECO:0007669"/>
    <property type="project" value="InterPro"/>
</dbReference>
<organism evidence="2 3">
    <name type="scientific">Cajanus cajan</name>
    <name type="common">Pigeon pea</name>
    <name type="synonym">Cajanus indicus</name>
    <dbReference type="NCBI Taxonomy" id="3821"/>
    <lineage>
        <taxon>Eukaryota</taxon>
        <taxon>Viridiplantae</taxon>
        <taxon>Streptophyta</taxon>
        <taxon>Embryophyta</taxon>
        <taxon>Tracheophyta</taxon>
        <taxon>Spermatophyta</taxon>
        <taxon>Magnoliopsida</taxon>
        <taxon>eudicotyledons</taxon>
        <taxon>Gunneridae</taxon>
        <taxon>Pentapetalae</taxon>
        <taxon>rosids</taxon>
        <taxon>fabids</taxon>
        <taxon>Fabales</taxon>
        <taxon>Fabaceae</taxon>
        <taxon>Papilionoideae</taxon>
        <taxon>50 kb inversion clade</taxon>
        <taxon>NPAAA clade</taxon>
        <taxon>indigoferoid/millettioid clade</taxon>
        <taxon>Phaseoleae</taxon>
        <taxon>Cajanus</taxon>
    </lineage>
</organism>
<dbReference type="InterPro" id="IPR001128">
    <property type="entry name" value="Cyt_P450"/>
</dbReference>
<evidence type="ECO:0000313" key="2">
    <source>
        <dbReference type="EMBL" id="KYP76071.1"/>
    </source>
</evidence>
<sequence>MALLSIIPLIMLLLVSLSLLRRTKPYPPGPKALPIIANMLIMKHLTHKGLAHLANKYGGVFHLRMGFLHMVAISNTNMARQVLQVQDNIFSNRPATIAIRYLTYDRTDMSFAHYGSTWRCMRKLCVVKLLSRHRIESWRCVRDEVRNVVCALGYRTGESVNIRDTVFNLTKNIVYRAAFGSRLEEGENEFFRILQEFSKLFGAFNVADFLPFLAWLDPHGFNARLAKARAALDAFIDIIIHQHVRKKSAVQENDIVHQMLDLQLDQTHHSGRFTKDNIRGLIMDVMFGGTETVALAIEWVMAEPMRNPSDMKLVQEELAHVVGLHRHVEDSDIDHLSHLKCAIKETLRLHPPTPLHLHETAEDATFAGYFIPKKSRVLINTWAIAVPRKRVMFPL</sequence>
<dbReference type="PANTHER" id="PTHR47945">
    <property type="entry name" value="CYTOCHROME P450 84A1-RELATED"/>
    <property type="match status" value="1"/>
</dbReference>
<name>A0A151UA46_CAJCA</name>
<feature type="chain" id="PRO_5007589632" evidence="1">
    <location>
        <begin position="26"/>
        <end position="395"/>
    </location>
</feature>
<dbReference type="Gene3D" id="1.10.630.10">
    <property type="entry name" value="Cytochrome P450"/>
    <property type="match status" value="1"/>
</dbReference>
<dbReference type="AlphaFoldDB" id="A0A151UA46"/>
<dbReference type="InterPro" id="IPR036396">
    <property type="entry name" value="Cyt_P450_sf"/>
</dbReference>
<dbReference type="OMA" id="RIESWRC"/>
<keyword evidence="1" id="KW-0732">Signal</keyword>
<dbReference type="InterPro" id="IPR002401">
    <property type="entry name" value="Cyt_P450_E_grp-I"/>
</dbReference>
<dbReference type="EMBL" id="CM003603">
    <property type="protein sequence ID" value="KYP76071.1"/>
    <property type="molecule type" value="Genomic_DNA"/>
</dbReference>
<dbReference type="GO" id="GO:0004497">
    <property type="term" value="F:monooxygenase activity"/>
    <property type="evidence" value="ECO:0007669"/>
    <property type="project" value="InterPro"/>
</dbReference>
<dbReference type="Gramene" id="C.cajan_19712.t">
    <property type="protein sequence ID" value="C.cajan_19712.t"/>
    <property type="gene ID" value="C.cajan_19712"/>
</dbReference>
<proteinExistence type="predicted"/>
<dbReference type="PANTHER" id="PTHR47945:SF5">
    <property type="entry name" value="CYTOCHROME P450 84A1-RELATED"/>
    <property type="match status" value="1"/>
</dbReference>
<gene>
    <name evidence="2" type="ORF">KK1_020293</name>
</gene>
<dbReference type="Pfam" id="PF00067">
    <property type="entry name" value="p450"/>
    <property type="match status" value="1"/>
</dbReference>
<dbReference type="STRING" id="3821.A0A151UA46"/>
<dbReference type="Proteomes" id="UP000075243">
    <property type="component" value="Chromosome 1"/>
</dbReference>
<dbReference type="SUPFAM" id="SSF48264">
    <property type="entry name" value="Cytochrome P450"/>
    <property type="match status" value="1"/>
</dbReference>
<dbReference type="EC" id="1.14.-.-" evidence="2"/>
<accession>A0A151UA46</accession>
<keyword evidence="3" id="KW-1185">Reference proteome</keyword>